<dbReference type="EMBL" id="NMUH01000225">
    <property type="protein sequence ID" value="MQL74854.1"/>
    <property type="molecule type" value="Genomic_DNA"/>
</dbReference>
<accession>A0A843TZU8</accession>
<comment type="caution">
    <text evidence="2">The sequence shown here is derived from an EMBL/GenBank/DDBJ whole genome shotgun (WGS) entry which is preliminary data.</text>
</comment>
<evidence type="ECO:0000313" key="3">
    <source>
        <dbReference type="Proteomes" id="UP000652761"/>
    </source>
</evidence>
<keyword evidence="3" id="KW-1185">Reference proteome</keyword>
<dbReference type="Proteomes" id="UP000652761">
    <property type="component" value="Unassembled WGS sequence"/>
</dbReference>
<evidence type="ECO:0000256" key="1">
    <source>
        <dbReference type="SAM" id="MobiDB-lite"/>
    </source>
</evidence>
<feature type="compositionally biased region" description="Basic and acidic residues" evidence="1">
    <location>
        <begin position="39"/>
        <end position="55"/>
    </location>
</feature>
<name>A0A843TZU8_COLES</name>
<dbReference type="AlphaFoldDB" id="A0A843TZU8"/>
<reference evidence="2" key="1">
    <citation type="submission" date="2017-07" db="EMBL/GenBank/DDBJ databases">
        <title>Taro Niue Genome Assembly and Annotation.</title>
        <authorList>
            <person name="Atibalentja N."/>
            <person name="Keating K."/>
            <person name="Fields C.J."/>
        </authorList>
    </citation>
    <scope>NUCLEOTIDE SEQUENCE</scope>
    <source>
        <strain evidence="2">Niue_2</strain>
        <tissue evidence="2">Leaf</tissue>
    </source>
</reference>
<sequence length="195" mass="21316">MAVLFAGGEFEAGWGWEGRVRKTLDRRKLRSAGAQQEKGAAKEGEGTDRKTATEGQWARKSECGCGPQLFPISIDALCSETRPAKVSSGRLLAWGCIGLRALRSLYTHVLSPALYCFSSSVCFRLGQCRVSCFWCSANAMLSLPVSEPGQGFRGIDHLRSKAKQQREDKALVFHTFPTRKETGSDARQSNGIVLA</sequence>
<protein>
    <submittedName>
        <fullName evidence="2">Uncharacterized protein</fullName>
    </submittedName>
</protein>
<evidence type="ECO:0000313" key="2">
    <source>
        <dbReference type="EMBL" id="MQL74854.1"/>
    </source>
</evidence>
<organism evidence="2 3">
    <name type="scientific">Colocasia esculenta</name>
    <name type="common">Wild taro</name>
    <name type="synonym">Arum esculentum</name>
    <dbReference type="NCBI Taxonomy" id="4460"/>
    <lineage>
        <taxon>Eukaryota</taxon>
        <taxon>Viridiplantae</taxon>
        <taxon>Streptophyta</taxon>
        <taxon>Embryophyta</taxon>
        <taxon>Tracheophyta</taxon>
        <taxon>Spermatophyta</taxon>
        <taxon>Magnoliopsida</taxon>
        <taxon>Liliopsida</taxon>
        <taxon>Araceae</taxon>
        <taxon>Aroideae</taxon>
        <taxon>Colocasieae</taxon>
        <taxon>Colocasia</taxon>
    </lineage>
</organism>
<gene>
    <name evidence="2" type="ORF">Taro_007227</name>
</gene>
<proteinExistence type="predicted"/>
<feature type="region of interest" description="Disordered" evidence="1">
    <location>
        <begin position="28"/>
        <end position="55"/>
    </location>
</feature>